<feature type="domain" description="Alanine racemase C-terminal" evidence="5">
    <location>
        <begin position="247"/>
        <end position="372"/>
    </location>
</feature>
<feature type="active site" description="Proton acceptor; specific for L-alanine" evidence="4">
    <location>
        <position position="268"/>
    </location>
</feature>
<organism evidence="6 7">
    <name type="scientific">Oceanobacillus kapialis</name>
    <dbReference type="NCBI Taxonomy" id="481353"/>
    <lineage>
        <taxon>Bacteria</taxon>
        <taxon>Bacillati</taxon>
        <taxon>Bacillota</taxon>
        <taxon>Bacilli</taxon>
        <taxon>Bacillales</taxon>
        <taxon>Bacillaceae</taxon>
        <taxon>Oceanobacillus</taxon>
    </lineage>
</organism>
<gene>
    <name evidence="6" type="primary">alr</name>
    <name evidence="6" type="ORF">ACFSUN_00140</name>
</gene>
<comment type="cofactor">
    <cofactor evidence="1 4">
        <name>pyridoxal 5'-phosphate</name>
        <dbReference type="ChEBI" id="CHEBI:597326"/>
    </cofactor>
</comment>
<dbReference type="Pfam" id="PF01168">
    <property type="entry name" value="Ala_racemase_N"/>
    <property type="match status" value="1"/>
</dbReference>
<dbReference type="HAMAP" id="MF_01201">
    <property type="entry name" value="Ala_racemase"/>
    <property type="match status" value="1"/>
</dbReference>
<evidence type="ECO:0000313" key="7">
    <source>
        <dbReference type="Proteomes" id="UP001597451"/>
    </source>
</evidence>
<dbReference type="Proteomes" id="UP001597451">
    <property type="component" value="Unassembled WGS sequence"/>
</dbReference>
<dbReference type="GO" id="GO:0008784">
    <property type="term" value="F:alanine racemase activity"/>
    <property type="evidence" value="ECO:0007669"/>
    <property type="project" value="UniProtKB-EC"/>
</dbReference>
<dbReference type="InterPro" id="IPR020622">
    <property type="entry name" value="Ala_racemase_pyridoxalP-BS"/>
</dbReference>
<keyword evidence="3 4" id="KW-0413">Isomerase</keyword>
<evidence type="ECO:0000256" key="2">
    <source>
        <dbReference type="ARBA" id="ARBA00022898"/>
    </source>
</evidence>
<evidence type="ECO:0000259" key="5">
    <source>
        <dbReference type="SMART" id="SM01005"/>
    </source>
</evidence>
<dbReference type="InterPro" id="IPR009006">
    <property type="entry name" value="Ala_racemase/Decarboxylase_C"/>
</dbReference>
<dbReference type="Pfam" id="PF00842">
    <property type="entry name" value="Ala_racemase_C"/>
    <property type="match status" value="1"/>
</dbReference>
<comment type="function">
    <text evidence="4">Catalyzes the interconversion of L-alanine and D-alanine. May also act on other amino acids.</text>
</comment>
<comment type="similarity">
    <text evidence="4">Belongs to the alanine racemase family.</text>
</comment>
<feature type="binding site" evidence="4">
    <location>
        <position position="136"/>
    </location>
    <ligand>
        <name>substrate</name>
    </ligand>
</feature>
<comment type="caution">
    <text evidence="6">The sequence shown here is derived from an EMBL/GenBank/DDBJ whole genome shotgun (WGS) entry which is preliminary data.</text>
</comment>
<comment type="catalytic activity">
    <reaction evidence="4">
        <text>L-alanine = D-alanine</text>
        <dbReference type="Rhea" id="RHEA:20249"/>
        <dbReference type="ChEBI" id="CHEBI:57416"/>
        <dbReference type="ChEBI" id="CHEBI:57972"/>
        <dbReference type="EC" id="5.1.1.1"/>
    </reaction>
</comment>
<dbReference type="RefSeq" id="WP_379559791.1">
    <property type="nucleotide sequence ID" value="NZ_JBHUMX010000001.1"/>
</dbReference>
<dbReference type="PROSITE" id="PS00395">
    <property type="entry name" value="ALANINE_RACEMASE"/>
    <property type="match status" value="1"/>
</dbReference>
<dbReference type="PANTHER" id="PTHR30511:SF0">
    <property type="entry name" value="ALANINE RACEMASE, CATABOLIC-RELATED"/>
    <property type="match status" value="1"/>
</dbReference>
<dbReference type="EMBL" id="JBHUMX010000001">
    <property type="protein sequence ID" value="MFD2627192.1"/>
    <property type="molecule type" value="Genomic_DNA"/>
</dbReference>
<evidence type="ECO:0000256" key="4">
    <source>
        <dbReference type="HAMAP-Rule" id="MF_01201"/>
    </source>
</evidence>
<proteinExistence type="inferred from homology"/>
<evidence type="ECO:0000256" key="1">
    <source>
        <dbReference type="ARBA" id="ARBA00001933"/>
    </source>
</evidence>
<sequence length="373" mass="41667">MDRTIIRPTWAEIDLDAITHNIKAMRQRLPKQTKIVAVVKANGYGHGSIEVAKRALESGATSLAVALLEEALVLRNAGIEAPILVMGWVPPEAASIAAKQNITLTFFQKDWLDQVSKLDLSTNLQLHLKLDTGMGRIGIRSSEEMREILYALNSKPSIYLTGVYTHFATADGQNLSYFHQQKTLFEKRLTELREYWSGEVAVHIGNSASAIRLPEGMCDFVRYGIAMYGLFPSPAVKEEDEISLKQAFSLHSRLAHVKQIDAGDAVSYGLTYRAEKKEWIGTIPIGYGDGWVRKLQGFSVLVDGKRMPIVGRICMDQTMIRLDKEYPVGTKVTLLGSQNESFISIDEAASYLDTINYEIPCLLNERIPRIYKG</sequence>
<accession>A0ABW5PUZ6</accession>
<dbReference type="SMART" id="SM01005">
    <property type="entry name" value="Ala_racemase_C"/>
    <property type="match status" value="1"/>
</dbReference>
<protein>
    <recommendedName>
        <fullName evidence="4">Alanine racemase</fullName>
        <ecNumber evidence="4">5.1.1.1</ecNumber>
    </recommendedName>
</protein>
<dbReference type="PRINTS" id="PR00992">
    <property type="entry name" value="ALARACEMASE"/>
</dbReference>
<dbReference type="EC" id="5.1.1.1" evidence="4"/>
<name>A0ABW5PUZ6_9BACI</name>
<keyword evidence="2 4" id="KW-0663">Pyridoxal phosphate</keyword>
<dbReference type="CDD" id="cd00430">
    <property type="entry name" value="PLPDE_III_AR"/>
    <property type="match status" value="1"/>
</dbReference>
<dbReference type="InterPro" id="IPR000821">
    <property type="entry name" value="Ala_racemase"/>
</dbReference>
<evidence type="ECO:0000313" key="6">
    <source>
        <dbReference type="EMBL" id="MFD2627192.1"/>
    </source>
</evidence>
<dbReference type="Gene3D" id="2.40.37.10">
    <property type="entry name" value="Lyase, Ornithine Decarboxylase, Chain A, domain 1"/>
    <property type="match status" value="1"/>
</dbReference>
<feature type="binding site" evidence="4">
    <location>
        <position position="315"/>
    </location>
    <ligand>
        <name>substrate</name>
    </ligand>
</feature>
<comment type="pathway">
    <text evidence="4">Amino-acid biosynthesis; D-alanine biosynthesis; D-alanine from L-alanine: step 1/1.</text>
</comment>
<keyword evidence="7" id="KW-1185">Reference proteome</keyword>
<dbReference type="InterPro" id="IPR011079">
    <property type="entry name" value="Ala_racemase_C"/>
</dbReference>
<dbReference type="PANTHER" id="PTHR30511">
    <property type="entry name" value="ALANINE RACEMASE"/>
    <property type="match status" value="1"/>
</dbReference>
<reference evidence="7" key="1">
    <citation type="journal article" date="2019" name="Int. J. Syst. Evol. Microbiol.">
        <title>The Global Catalogue of Microorganisms (GCM) 10K type strain sequencing project: providing services to taxonomists for standard genome sequencing and annotation.</title>
        <authorList>
            <consortium name="The Broad Institute Genomics Platform"/>
            <consortium name="The Broad Institute Genome Sequencing Center for Infectious Disease"/>
            <person name="Wu L."/>
            <person name="Ma J."/>
        </authorList>
    </citation>
    <scope>NUCLEOTIDE SEQUENCE [LARGE SCALE GENOMIC DNA]</scope>
    <source>
        <strain evidence="7">TISTR 1858</strain>
    </source>
</reference>
<feature type="modified residue" description="N6-(pyridoxal phosphate)lysine" evidence="4">
    <location>
        <position position="40"/>
    </location>
</feature>
<dbReference type="InterPro" id="IPR029066">
    <property type="entry name" value="PLP-binding_barrel"/>
</dbReference>
<dbReference type="NCBIfam" id="TIGR00492">
    <property type="entry name" value="alr"/>
    <property type="match status" value="1"/>
</dbReference>
<dbReference type="SUPFAM" id="SSF50621">
    <property type="entry name" value="Alanine racemase C-terminal domain-like"/>
    <property type="match status" value="1"/>
</dbReference>
<dbReference type="Gene3D" id="3.20.20.10">
    <property type="entry name" value="Alanine racemase"/>
    <property type="match status" value="1"/>
</dbReference>
<dbReference type="InterPro" id="IPR001608">
    <property type="entry name" value="Ala_racemase_N"/>
</dbReference>
<feature type="active site" description="Proton acceptor; specific for D-alanine" evidence="4">
    <location>
        <position position="40"/>
    </location>
</feature>
<dbReference type="SUPFAM" id="SSF51419">
    <property type="entry name" value="PLP-binding barrel"/>
    <property type="match status" value="1"/>
</dbReference>
<evidence type="ECO:0000256" key="3">
    <source>
        <dbReference type="ARBA" id="ARBA00023235"/>
    </source>
</evidence>